<dbReference type="InterPro" id="IPR014710">
    <property type="entry name" value="RmlC-like_jellyroll"/>
</dbReference>
<dbReference type="OrthoDB" id="667966at2"/>
<evidence type="ECO:0000313" key="7">
    <source>
        <dbReference type="Proteomes" id="UP000256257"/>
    </source>
</evidence>
<name>A0A3D9BA49_9FLAO</name>
<dbReference type="InterPro" id="IPR012318">
    <property type="entry name" value="HTH_CRP"/>
</dbReference>
<evidence type="ECO:0000259" key="5">
    <source>
        <dbReference type="PROSITE" id="PS51063"/>
    </source>
</evidence>
<dbReference type="PANTHER" id="PTHR24567">
    <property type="entry name" value="CRP FAMILY TRANSCRIPTIONAL REGULATORY PROTEIN"/>
    <property type="match status" value="1"/>
</dbReference>
<keyword evidence="3" id="KW-0804">Transcription</keyword>
<dbReference type="AlphaFoldDB" id="A0A3D9BA49"/>
<evidence type="ECO:0000313" key="6">
    <source>
        <dbReference type="EMBL" id="REC50218.1"/>
    </source>
</evidence>
<dbReference type="GO" id="GO:0003677">
    <property type="term" value="F:DNA binding"/>
    <property type="evidence" value="ECO:0007669"/>
    <property type="project" value="UniProtKB-KW"/>
</dbReference>
<dbReference type="GO" id="GO:0005829">
    <property type="term" value="C:cytosol"/>
    <property type="evidence" value="ECO:0007669"/>
    <property type="project" value="TreeGrafter"/>
</dbReference>
<feature type="domain" description="Cyclic nucleotide-binding" evidence="4">
    <location>
        <begin position="18"/>
        <end position="117"/>
    </location>
</feature>
<feature type="domain" description="HTH crp-type" evidence="5">
    <location>
        <begin position="131"/>
        <end position="198"/>
    </location>
</feature>
<dbReference type="PANTHER" id="PTHR24567:SF26">
    <property type="entry name" value="REGULATORY PROTEIN YEIL"/>
    <property type="match status" value="1"/>
</dbReference>
<dbReference type="CDD" id="cd00038">
    <property type="entry name" value="CAP_ED"/>
    <property type="match status" value="1"/>
</dbReference>
<dbReference type="PROSITE" id="PS50042">
    <property type="entry name" value="CNMP_BINDING_3"/>
    <property type="match status" value="1"/>
</dbReference>
<proteinExistence type="predicted"/>
<protein>
    <submittedName>
        <fullName evidence="6">Crp/Fnr family transcriptional regulator</fullName>
    </submittedName>
</protein>
<keyword evidence="7" id="KW-1185">Reference proteome</keyword>
<dbReference type="PROSITE" id="PS51063">
    <property type="entry name" value="HTH_CRP_2"/>
    <property type="match status" value="1"/>
</dbReference>
<dbReference type="SUPFAM" id="SSF46785">
    <property type="entry name" value="Winged helix' DNA-binding domain"/>
    <property type="match status" value="1"/>
</dbReference>
<keyword evidence="1" id="KW-0805">Transcription regulation</keyword>
<dbReference type="InterPro" id="IPR050397">
    <property type="entry name" value="Env_Response_Regulators"/>
</dbReference>
<gene>
    <name evidence="6" type="ORF">DRF67_01415</name>
</gene>
<dbReference type="RefSeq" id="WP_115926044.1">
    <property type="nucleotide sequence ID" value="NZ_QNVV01000001.1"/>
</dbReference>
<dbReference type="Pfam" id="PF00027">
    <property type="entry name" value="cNMP_binding"/>
    <property type="match status" value="1"/>
</dbReference>
<evidence type="ECO:0000256" key="2">
    <source>
        <dbReference type="ARBA" id="ARBA00023125"/>
    </source>
</evidence>
<dbReference type="GO" id="GO:0003700">
    <property type="term" value="F:DNA-binding transcription factor activity"/>
    <property type="evidence" value="ECO:0007669"/>
    <property type="project" value="TreeGrafter"/>
</dbReference>
<sequence>MVIDEDVLLENGAEIEKYTAGQIIFPEGALPRFYYQICSGLVKLNSIRDDGSEIIYSLPSAGHCFAETFLWHDVPYCLNAVAIDNTAVLKLPRPNFMQIVNSNISLMKTLMTYTSERMFYRYRMLDILSLNNPSRRVYEVLSFLKSHYKVKEPFKYIVPLTRQQLASITGLRVETVVRTVKKLEKENLLMISKGKICL</sequence>
<accession>A0A3D9BA49</accession>
<evidence type="ECO:0000256" key="1">
    <source>
        <dbReference type="ARBA" id="ARBA00023015"/>
    </source>
</evidence>
<evidence type="ECO:0000259" key="4">
    <source>
        <dbReference type="PROSITE" id="PS50042"/>
    </source>
</evidence>
<dbReference type="SUPFAM" id="SSF51206">
    <property type="entry name" value="cAMP-binding domain-like"/>
    <property type="match status" value="1"/>
</dbReference>
<keyword evidence="2" id="KW-0238">DNA-binding</keyword>
<dbReference type="InterPro" id="IPR000595">
    <property type="entry name" value="cNMP-bd_dom"/>
</dbReference>
<dbReference type="InterPro" id="IPR018490">
    <property type="entry name" value="cNMP-bd_dom_sf"/>
</dbReference>
<dbReference type="Pfam" id="PF13545">
    <property type="entry name" value="HTH_Crp_2"/>
    <property type="match status" value="1"/>
</dbReference>
<comment type="caution">
    <text evidence="6">The sequence shown here is derived from an EMBL/GenBank/DDBJ whole genome shotgun (WGS) entry which is preliminary data.</text>
</comment>
<evidence type="ECO:0000256" key="3">
    <source>
        <dbReference type="ARBA" id="ARBA00023163"/>
    </source>
</evidence>
<organism evidence="6 7">
    <name type="scientific">Chryseobacterium pennipullorum</name>
    <dbReference type="NCBI Taxonomy" id="2258963"/>
    <lineage>
        <taxon>Bacteria</taxon>
        <taxon>Pseudomonadati</taxon>
        <taxon>Bacteroidota</taxon>
        <taxon>Flavobacteriia</taxon>
        <taxon>Flavobacteriales</taxon>
        <taxon>Weeksellaceae</taxon>
        <taxon>Chryseobacterium group</taxon>
        <taxon>Chryseobacterium</taxon>
    </lineage>
</organism>
<dbReference type="Gene3D" id="2.60.120.10">
    <property type="entry name" value="Jelly Rolls"/>
    <property type="match status" value="1"/>
</dbReference>
<reference evidence="6 7" key="1">
    <citation type="submission" date="2018-06" db="EMBL/GenBank/DDBJ databases">
        <title>Novel Chryseobacterium species.</title>
        <authorList>
            <person name="Newman J."/>
            <person name="Hugo C."/>
            <person name="Oosthuizen L."/>
            <person name="Charimba G."/>
        </authorList>
    </citation>
    <scope>NUCLEOTIDE SEQUENCE [LARGE SCALE GENOMIC DNA]</scope>
    <source>
        <strain evidence="6 7">7_F195</strain>
    </source>
</reference>
<dbReference type="Proteomes" id="UP000256257">
    <property type="component" value="Unassembled WGS sequence"/>
</dbReference>
<dbReference type="InterPro" id="IPR036390">
    <property type="entry name" value="WH_DNA-bd_sf"/>
</dbReference>
<dbReference type="EMBL" id="QNVV01000001">
    <property type="protein sequence ID" value="REC50218.1"/>
    <property type="molecule type" value="Genomic_DNA"/>
</dbReference>
<dbReference type="PRINTS" id="PR00034">
    <property type="entry name" value="HTHCRP"/>
</dbReference>